<dbReference type="SUPFAM" id="SSF103473">
    <property type="entry name" value="MFS general substrate transporter"/>
    <property type="match status" value="1"/>
</dbReference>
<proteinExistence type="predicted"/>
<keyword evidence="4 6" id="KW-1133">Transmembrane helix</keyword>
<keyword evidence="5 6" id="KW-0472">Membrane</keyword>
<keyword evidence="9" id="KW-1185">Reference proteome</keyword>
<dbReference type="InterPro" id="IPR036259">
    <property type="entry name" value="MFS_trans_sf"/>
</dbReference>
<feature type="transmembrane region" description="Helical" evidence="6">
    <location>
        <begin position="43"/>
        <end position="70"/>
    </location>
</feature>
<feature type="transmembrane region" description="Helical" evidence="6">
    <location>
        <begin position="77"/>
        <end position="97"/>
    </location>
</feature>
<dbReference type="EMBL" id="JAGIOB010000001">
    <property type="protein sequence ID" value="MBP2418697.1"/>
    <property type="molecule type" value="Genomic_DNA"/>
</dbReference>
<evidence type="ECO:0000259" key="7">
    <source>
        <dbReference type="PROSITE" id="PS50850"/>
    </source>
</evidence>
<evidence type="ECO:0000313" key="9">
    <source>
        <dbReference type="Proteomes" id="UP000758168"/>
    </source>
</evidence>
<feature type="transmembrane region" description="Helical" evidence="6">
    <location>
        <begin position="343"/>
        <end position="369"/>
    </location>
</feature>
<keyword evidence="2" id="KW-0813">Transport</keyword>
<feature type="domain" description="Major facilitator superfamily (MFS) profile" evidence="7">
    <location>
        <begin position="12"/>
        <end position="409"/>
    </location>
</feature>
<reference evidence="8 9" key="1">
    <citation type="submission" date="2021-03" db="EMBL/GenBank/DDBJ databases">
        <title>Sequencing the genomes of 1000 actinobacteria strains.</title>
        <authorList>
            <person name="Klenk H.-P."/>
        </authorList>
    </citation>
    <scope>NUCLEOTIDE SEQUENCE [LARGE SCALE GENOMIC DNA]</scope>
    <source>
        <strain evidence="8 9">DSM 12936</strain>
    </source>
</reference>
<keyword evidence="3 6" id="KW-0812">Transmembrane</keyword>
<dbReference type="CDD" id="cd06174">
    <property type="entry name" value="MFS"/>
    <property type="match status" value="1"/>
</dbReference>
<evidence type="ECO:0000313" key="8">
    <source>
        <dbReference type="EMBL" id="MBP2418697.1"/>
    </source>
</evidence>
<protein>
    <submittedName>
        <fullName evidence="8">MFS family permease</fullName>
    </submittedName>
</protein>
<dbReference type="PANTHER" id="PTHR42718:SF9">
    <property type="entry name" value="MAJOR FACILITATOR SUPERFAMILY MULTIDRUG TRANSPORTER MFSC"/>
    <property type="match status" value="1"/>
</dbReference>
<dbReference type="InterPro" id="IPR020846">
    <property type="entry name" value="MFS_dom"/>
</dbReference>
<evidence type="ECO:0000256" key="3">
    <source>
        <dbReference type="ARBA" id="ARBA00022692"/>
    </source>
</evidence>
<dbReference type="PROSITE" id="PS50850">
    <property type="entry name" value="MFS"/>
    <property type="match status" value="1"/>
</dbReference>
<feature type="transmembrane region" description="Helical" evidence="6">
    <location>
        <begin position="310"/>
        <end position="331"/>
    </location>
</feature>
<feature type="transmembrane region" description="Helical" evidence="6">
    <location>
        <begin position="219"/>
        <end position="240"/>
    </location>
</feature>
<evidence type="ECO:0000256" key="2">
    <source>
        <dbReference type="ARBA" id="ARBA00022448"/>
    </source>
</evidence>
<evidence type="ECO:0000256" key="6">
    <source>
        <dbReference type="SAM" id="Phobius"/>
    </source>
</evidence>
<dbReference type="Proteomes" id="UP000758168">
    <property type="component" value="Unassembled WGS sequence"/>
</dbReference>
<evidence type="ECO:0000256" key="4">
    <source>
        <dbReference type="ARBA" id="ARBA00022989"/>
    </source>
</evidence>
<dbReference type="RefSeq" id="WP_210058388.1">
    <property type="nucleotide sequence ID" value="NZ_BAAAMH010000001.1"/>
</dbReference>
<feature type="transmembrane region" description="Helical" evidence="6">
    <location>
        <begin position="381"/>
        <end position="403"/>
    </location>
</feature>
<sequence length="437" mass="45813">MPTSTSRRSWAVWGVAVAAYAVAIFQRTSLGVAAAPATERFGIGASVLSTFVVLQLVVYAAMQIPVGILVDRFGSRLLLVTGALLMALGQTTMALATTPGTAVLARVVVGAGDAMTFISVLRVIPAWFPARRVPLVTQLTGQAGQLGQVASTIPLAAALAGPGWTPAYLGAAAVGVLAAVLVLLAVRDRPVGVAAPVPVGWGRALADLRSSFTHPGTRLGLWSHFSTQFSGMVFALLWGYPFMTAGLGYSPGLAGALLTVMVLAGPVIGPVLGQLTAAYPLRRSNLIFGVLLATVAIWTLVLVWPGTVPLPLLVLLLLVLAAYGPASAVGFDFARSFNPSTRLGAASGIVNMGGFTASLITIFAIGVILDWRAPTGAFDLVDFKIAFCFQYLLWAFGFVSLWSSRRLTRAGMRADGGAPIDPLTRAIARHWRHRGRR</sequence>
<dbReference type="InterPro" id="IPR011701">
    <property type="entry name" value="MFS"/>
</dbReference>
<feature type="transmembrane region" description="Helical" evidence="6">
    <location>
        <begin position="285"/>
        <end position="304"/>
    </location>
</feature>
<evidence type="ECO:0000256" key="5">
    <source>
        <dbReference type="ARBA" id="ARBA00023136"/>
    </source>
</evidence>
<gene>
    <name evidence="8" type="ORF">JOF54_003619</name>
</gene>
<comment type="caution">
    <text evidence="8">The sequence shown here is derived from an EMBL/GenBank/DDBJ whole genome shotgun (WGS) entry which is preliminary data.</text>
</comment>
<dbReference type="PANTHER" id="PTHR42718">
    <property type="entry name" value="MAJOR FACILITATOR SUPERFAMILY MULTIDRUG TRANSPORTER MFSC"/>
    <property type="match status" value="1"/>
</dbReference>
<dbReference type="Gene3D" id="1.20.1250.20">
    <property type="entry name" value="MFS general substrate transporter like domains"/>
    <property type="match status" value="2"/>
</dbReference>
<name>A0ABS4ZCD2_9ACTN</name>
<feature type="transmembrane region" description="Helical" evidence="6">
    <location>
        <begin position="252"/>
        <end position="273"/>
    </location>
</feature>
<organism evidence="8 9">
    <name type="scientific">Microlunatus capsulatus</name>
    <dbReference type="NCBI Taxonomy" id="99117"/>
    <lineage>
        <taxon>Bacteria</taxon>
        <taxon>Bacillati</taxon>
        <taxon>Actinomycetota</taxon>
        <taxon>Actinomycetes</taxon>
        <taxon>Propionibacteriales</taxon>
        <taxon>Propionibacteriaceae</taxon>
        <taxon>Microlunatus</taxon>
    </lineage>
</organism>
<accession>A0ABS4ZCD2</accession>
<feature type="transmembrane region" description="Helical" evidence="6">
    <location>
        <begin position="167"/>
        <end position="186"/>
    </location>
</feature>
<evidence type="ECO:0000256" key="1">
    <source>
        <dbReference type="ARBA" id="ARBA00004651"/>
    </source>
</evidence>
<comment type="subcellular location">
    <subcellularLocation>
        <location evidence="1">Cell membrane</location>
        <topology evidence="1">Multi-pass membrane protein</topology>
    </subcellularLocation>
</comment>
<dbReference type="Pfam" id="PF07690">
    <property type="entry name" value="MFS_1"/>
    <property type="match status" value="1"/>
</dbReference>